<feature type="non-terminal residue" evidence="1">
    <location>
        <position position="1"/>
    </location>
</feature>
<proteinExistence type="predicted"/>
<accession>A0ABD3W104</accession>
<dbReference type="Proteomes" id="UP001634394">
    <property type="component" value="Unassembled WGS sequence"/>
</dbReference>
<keyword evidence="2" id="KW-1185">Reference proteome</keyword>
<sequence length="89" mass="9967">GSTRRCEKNCYGKFCGVHNCSAKQGCIDGPQPCIGCDKGVRGKNQISTECGGPKYRSVMEHHRRKNKPIPTPEEFLKTLREKQITTETL</sequence>
<protein>
    <submittedName>
        <fullName evidence="1">Uncharacterized protein</fullName>
    </submittedName>
</protein>
<dbReference type="AlphaFoldDB" id="A0ABD3W104"/>
<comment type="caution">
    <text evidence="1">The sequence shown here is derived from an EMBL/GenBank/DDBJ whole genome shotgun (WGS) entry which is preliminary data.</text>
</comment>
<name>A0ABD3W104_SINWO</name>
<evidence type="ECO:0000313" key="2">
    <source>
        <dbReference type="Proteomes" id="UP001634394"/>
    </source>
</evidence>
<reference evidence="1 2" key="1">
    <citation type="submission" date="2024-11" db="EMBL/GenBank/DDBJ databases">
        <title>Chromosome-level genome assembly of the freshwater bivalve Anodonta woodiana.</title>
        <authorList>
            <person name="Chen X."/>
        </authorList>
    </citation>
    <scope>NUCLEOTIDE SEQUENCE [LARGE SCALE GENOMIC DNA]</scope>
    <source>
        <strain evidence="1">MN2024</strain>
        <tissue evidence="1">Gills</tissue>
    </source>
</reference>
<gene>
    <name evidence="1" type="ORF">ACJMK2_043725</name>
</gene>
<organism evidence="1 2">
    <name type="scientific">Sinanodonta woodiana</name>
    <name type="common">Chinese pond mussel</name>
    <name type="synonym">Anodonta woodiana</name>
    <dbReference type="NCBI Taxonomy" id="1069815"/>
    <lineage>
        <taxon>Eukaryota</taxon>
        <taxon>Metazoa</taxon>
        <taxon>Spiralia</taxon>
        <taxon>Lophotrochozoa</taxon>
        <taxon>Mollusca</taxon>
        <taxon>Bivalvia</taxon>
        <taxon>Autobranchia</taxon>
        <taxon>Heteroconchia</taxon>
        <taxon>Palaeoheterodonta</taxon>
        <taxon>Unionida</taxon>
        <taxon>Unionoidea</taxon>
        <taxon>Unionidae</taxon>
        <taxon>Unioninae</taxon>
        <taxon>Sinanodonta</taxon>
    </lineage>
</organism>
<evidence type="ECO:0000313" key="1">
    <source>
        <dbReference type="EMBL" id="KAL3866428.1"/>
    </source>
</evidence>
<dbReference type="EMBL" id="JBJQND010000009">
    <property type="protein sequence ID" value="KAL3866428.1"/>
    <property type="molecule type" value="Genomic_DNA"/>
</dbReference>